<evidence type="ECO:0000256" key="1">
    <source>
        <dbReference type="ARBA" id="ARBA00011073"/>
    </source>
</evidence>
<accession>A0ABM1QET5</accession>
<feature type="active site" description="Charge relay system" evidence="6">
    <location>
        <position position="484"/>
    </location>
</feature>
<evidence type="ECO:0000259" key="9">
    <source>
        <dbReference type="Pfam" id="PF17766"/>
    </source>
</evidence>
<dbReference type="InterPro" id="IPR037045">
    <property type="entry name" value="S8pro/Inhibitor_I9_sf"/>
</dbReference>
<dbReference type="PROSITE" id="PS51892">
    <property type="entry name" value="SUBTILASE"/>
    <property type="match status" value="1"/>
</dbReference>
<gene>
    <name evidence="11" type="primary">LOC104711153</name>
</gene>
<dbReference type="Pfam" id="PF00082">
    <property type="entry name" value="Peptidase_S8"/>
    <property type="match status" value="1"/>
</dbReference>
<dbReference type="Pfam" id="PF17766">
    <property type="entry name" value="fn3_6"/>
    <property type="match status" value="1"/>
</dbReference>
<dbReference type="PRINTS" id="PR00723">
    <property type="entry name" value="SUBTILISIN"/>
</dbReference>
<proteinExistence type="inferred from homology"/>
<evidence type="ECO:0000256" key="4">
    <source>
        <dbReference type="ARBA" id="ARBA00022801"/>
    </source>
</evidence>
<feature type="domain" description="Inhibitor I9" evidence="8">
    <location>
        <begin position="14"/>
        <end position="91"/>
    </location>
</feature>
<evidence type="ECO:0000256" key="6">
    <source>
        <dbReference type="PROSITE-ProRule" id="PRU01240"/>
    </source>
</evidence>
<feature type="active site" description="Charge relay system" evidence="6">
    <location>
        <position position="124"/>
    </location>
</feature>
<name>A0ABM1QET5_CAMSA</name>
<dbReference type="InterPro" id="IPR015500">
    <property type="entry name" value="Peptidase_S8_subtilisin-rel"/>
</dbReference>
<dbReference type="InterPro" id="IPR010259">
    <property type="entry name" value="S8pro/Inhibitor_I9"/>
</dbReference>
<keyword evidence="4 6" id="KW-0378">Hydrolase</keyword>
<dbReference type="Gene3D" id="3.50.30.30">
    <property type="match status" value="1"/>
</dbReference>
<reference evidence="11" key="2">
    <citation type="submission" date="2025-08" db="UniProtKB">
        <authorList>
            <consortium name="RefSeq"/>
        </authorList>
    </citation>
    <scope>IDENTIFICATION</scope>
    <source>
        <tissue evidence="11">Leaf</tissue>
    </source>
</reference>
<reference evidence="10" key="1">
    <citation type="journal article" date="2014" name="Nat. Commun.">
        <title>The emerging biofuel crop Camelina sativa retains a highly undifferentiated hexaploid genome structure.</title>
        <authorList>
            <person name="Kagale S."/>
            <person name="Koh C."/>
            <person name="Nixon J."/>
            <person name="Bollina V."/>
            <person name="Clarke W.E."/>
            <person name="Tuteja R."/>
            <person name="Spillane C."/>
            <person name="Robinson S.J."/>
            <person name="Links M.G."/>
            <person name="Clarke C."/>
            <person name="Higgins E.E."/>
            <person name="Huebert T."/>
            <person name="Sharpe A.G."/>
            <person name="Parkin I.A."/>
        </authorList>
    </citation>
    <scope>NUCLEOTIDE SEQUENCE [LARGE SCALE GENOMIC DNA]</scope>
    <source>
        <strain evidence="10">cv. DH55</strain>
    </source>
</reference>
<dbReference type="CDD" id="cd04852">
    <property type="entry name" value="Peptidases_S8_3"/>
    <property type="match status" value="1"/>
</dbReference>
<feature type="domain" description="Peptidase S8/S53" evidence="7">
    <location>
        <begin position="116"/>
        <end position="538"/>
    </location>
</feature>
<keyword evidence="3" id="KW-0732">Signal</keyword>
<dbReference type="InterPro" id="IPR041469">
    <property type="entry name" value="Subtilisin-like_FN3"/>
</dbReference>
<evidence type="ECO:0000259" key="7">
    <source>
        <dbReference type="Pfam" id="PF00082"/>
    </source>
</evidence>
<dbReference type="CDD" id="cd02120">
    <property type="entry name" value="PA_subtilisin_like"/>
    <property type="match status" value="1"/>
</dbReference>
<evidence type="ECO:0000313" key="10">
    <source>
        <dbReference type="Proteomes" id="UP000694864"/>
    </source>
</evidence>
<dbReference type="PANTHER" id="PTHR10795">
    <property type="entry name" value="PROPROTEIN CONVERTASE SUBTILISIN/KEXIN"/>
    <property type="match status" value="1"/>
</dbReference>
<dbReference type="InterPro" id="IPR000209">
    <property type="entry name" value="Peptidase_S8/S53_dom"/>
</dbReference>
<keyword evidence="2 6" id="KW-0645">Protease</keyword>
<dbReference type="Gene3D" id="2.60.40.2310">
    <property type="match status" value="1"/>
</dbReference>
<evidence type="ECO:0000256" key="5">
    <source>
        <dbReference type="ARBA" id="ARBA00022825"/>
    </source>
</evidence>
<dbReference type="RefSeq" id="XP_019085273.1">
    <property type="nucleotide sequence ID" value="XM_019229728.1"/>
</dbReference>
<dbReference type="Pfam" id="PF05922">
    <property type="entry name" value="Inhibitor_I9"/>
    <property type="match status" value="1"/>
</dbReference>
<sequence>MKFCSAENDQEKQVYIVYLGALPALVNYGPLAHHTSVLQKVTGKSSVEHRFVTNYKRSFTGFSAWLTESERDQVERMDGVVSVFPNRIHQLQTTSSWNFLGLKEDERAHSNSTTESNIIIGVIDTGIWPESESFSEKGFSPPPKKWRGACEGGKNFSCNSKLIGARYYGMESARDNDGHGSHTASTAAGNAVKHVSFYGLGNGTARGGVPAARVAVYSVCDIQGCRADRILSAFDDVIADNVDLISISISPFTILRFELDPIAIGAFHAMAKGILTVNSAGNSGPARGTVRSVVPWILTVAASNTNRAFVTKVVLGDGKTVVGKAVNSFELNGTMYPLVYGGSASNTKRVKGKIVLCNSAQNSDEVQSKGAVASIVKSSKVDYALIFSFPVSVLSEEDYNSVLSYMNLTKNPKATVLKSETIFNQTAPITASYSSRGPNTLIPDILKPDITAPGTEILAAYSPIAPPSESDTRRVNYSIISGTSMSCPHIAGVAAYLKTFHPRWSPSMIQSSIMTTAQPMNTSTSPADHMAEFAYGAGHVSPIAAVHPGLVYELTISDHVTFLCGLNYTGKSLRLISGENSSCSEEQSQSLPRNLNYPSMTAKVAATEPFNLTFRRTVTNVGTAKSNYKAKVFGGSKLTIKVVPDSLSLKSMYQKRSFTVTVSGQGPEADKLESAQLIWSDGAHSVKSPIVIYATN</sequence>
<dbReference type="InterPro" id="IPR034197">
    <property type="entry name" value="Peptidases_S8_3"/>
</dbReference>
<evidence type="ECO:0000313" key="11">
    <source>
        <dbReference type="RefSeq" id="XP_019085273.1"/>
    </source>
</evidence>
<organism evidence="10 11">
    <name type="scientific">Camelina sativa</name>
    <name type="common">False flax</name>
    <name type="synonym">Myagrum sativum</name>
    <dbReference type="NCBI Taxonomy" id="90675"/>
    <lineage>
        <taxon>Eukaryota</taxon>
        <taxon>Viridiplantae</taxon>
        <taxon>Streptophyta</taxon>
        <taxon>Embryophyta</taxon>
        <taxon>Tracheophyta</taxon>
        <taxon>Spermatophyta</taxon>
        <taxon>Magnoliopsida</taxon>
        <taxon>eudicotyledons</taxon>
        <taxon>Gunneridae</taxon>
        <taxon>Pentapetalae</taxon>
        <taxon>rosids</taxon>
        <taxon>malvids</taxon>
        <taxon>Brassicales</taxon>
        <taxon>Brassicaceae</taxon>
        <taxon>Camelineae</taxon>
        <taxon>Camelina</taxon>
    </lineage>
</organism>
<evidence type="ECO:0000259" key="8">
    <source>
        <dbReference type="Pfam" id="PF05922"/>
    </source>
</evidence>
<comment type="similarity">
    <text evidence="1 6">Belongs to the peptidase S8 family.</text>
</comment>
<dbReference type="PROSITE" id="PS00138">
    <property type="entry name" value="SUBTILASE_SER"/>
    <property type="match status" value="1"/>
</dbReference>
<feature type="domain" description="Subtilisin-like protease fibronectin type-III" evidence="9">
    <location>
        <begin position="594"/>
        <end position="692"/>
    </location>
</feature>
<dbReference type="Proteomes" id="UP000694864">
    <property type="component" value="Chromosome 9"/>
</dbReference>
<feature type="active site" description="Charge relay system" evidence="6">
    <location>
        <position position="179"/>
    </location>
</feature>
<protein>
    <submittedName>
        <fullName evidence="11">Subtilisin-like protease SBT4.5 isoform X2</fullName>
    </submittedName>
</protein>
<dbReference type="GeneID" id="104711153"/>
<evidence type="ECO:0000256" key="2">
    <source>
        <dbReference type="ARBA" id="ARBA00022670"/>
    </source>
</evidence>
<keyword evidence="10" id="KW-1185">Reference proteome</keyword>
<evidence type="ECO:0000256" key="3">
    <source>
        <dbReference type="ARBA" id="ARBA00022729"/>
    </source>
</evidence>
<dbReference type="InterPro" id="IPR045051">
    <property type="entry name" value="SBT"/>
</dbReference>
<dbReference type="Gene3D" id="3.30.70.80">
    <property type="entry name" value="Peptidase S8 propeptide/proteinase inhibitor I9"/>
    <property type="match status" value="1"/>
</dbReference>
<dbReference type="SUPFAM" id="SSF52743">
    <property type="entry name" value="Subtilisin-like"/>
    <property type="match status" value="1"/>
</dbReference>
<keyword evidence="5 6" id="KW-0720">Serine protease</keyword>
<dbReference type="InterPro" id="IPR023828">
    <property type="entry name" value="Peptidase_S8_Ser-AS"/>
</dbReference>
<dbReference type="Gene3D" id="3.40.50.200">
    <property type="entry name" value="Peptidase S8/S53 domain"/>
    <property type="match status" value="1"/>
</dbReference>
<dbReference type="InterPro" id="IPR036852">
    <property type="entry name" value="Peptidase_S8/S53_dom_sf"/>
</dbReference>